<evidence type="ECO:0000259" key="1">
    <source>
        <dbReference type="Pfam" id="PF16473"/>
    </source>
</evidence>
<name>A0A0J7L5M1_LASNI</name>
<keyword evidence="3" id="KW-1185">Reference proteome</keyword>
<dbReference type="SUPFAM" id="SSF53098">
    <property type="entry name" value="Ribonuclease H-like"/>
    <property type="match status" value="1"/>
</dbReference>
<reference evidence="2 3" key="1">
    <citation type="submission" date="2015-04" db="EMBL/GenBank/DDBJ databases">
        <title>Lasius niger genome sequencing.</title>
        <authorList>
            <person name="Konorov E.A."/>
            <person name="Nikitin M.A."/>
            <person name="Kirill M.V."/>
            <person name="Chang P."/>
        </authorList>
    </citation>
    <scope>NUCLEOTIDE SEQUENCE [LARGE SCALE GENOMIC DNA]</scope>
    <source>
        <tissue evidence="2">Whole</tissue>
    </source>
</reference>
<protein>
    <submittedName>
        <fullName evidence="2">Endodeoxyribonuclease</fullName>
    </submittedName>
</protein>
<dbReference type="EMBL" id="LBMM01000465">
    <property type="protein sequence ID" value="KMQ98272.1"/>
    <property type="molecule type" value="Genomic_DNA"/>
</dbReference>
<dbReference type="AlphaFoldDB" id="A0A0J7L5M1"/>
<evidence type="ECO:0000313" key="3">
    <source>
        <dbReference type="Proteomes" id="UP000036403"/>
    </source>
</evidence>
<dbReference type="PaxDb" id="67767-A0A0J7L5M1"/>
<dbReference type="InterPro" id="IPR033390">
    <property type="entry name" value="Rv2179c-like"/>
</dbReference>
<proteinExistence type="predicted"/>
<dbReference type="GO" id="GO:0003676">
    <property type="term" value="F:nucleic acid binding"/>
    <property type="evidence" value="ECO:0007669"/>
    <property type="project" value="InterPro"/>
</dbReference>
<evidence type="ECO:0000313" key="2">
    <source>
        <dbReference type="EMBL" id="KMQ98272.1"/>
    </source>
</evidence>
<feature type="domain" description="3'-5' exoribonuclease Rv2179c-like" evidence="1">
    <location>
        <begin position="2"/>
        <end position="167"/>
    </location>
</feature>
<organism evidence="2 3">
    <name type="scientific">Lasius niger</name>
    <name type="common">Black garden ant</name>
    <dbReference type="NCBI Taxonomy" id="67767"/>
    <lineage>
        <taxon>Eukaryota</taxon>
        <taxon>Metazoa</taxon>
        <taxon>Ecdysozoa</taxon>
        <taxon>Arthropoda</taxon>
        <taxon>Hexapoda</taxon>
        <taxon>Insecta</taxon>
        <taxon>Pterygota</taxon>
        <taxon>Neoptera</taxon>
        <taxon>Endopterygota</taxon>
        <taxon>Hymenoptera</taxon>
        <taxon>Apocrita</taxon>
        <taxon>Aculeata</taxon>
        <taxon>Formicoidea</taxon>
        <taxon>Formicidae</taxon>
        <taxon>Formicinae</taxon>
        <taxon>Lasius</taxon>
        <taxon>Lasius</taxon>
    </lineage>
</organism>
<accession>A0A0J7L5M1</accession>
<dbReference type="Gene3D" id="3.30.420.10">
    <property type="entry name" value="Ribonuclease H-like superfamily/Ribonuclease H"/>
    <property type="match status" value="1"/>
</dbReference>
<dbReference type="OrthoDB" id="3469147at2759"/>
<dbReference type="InterPro" id="IPR012337">
    <property type="entry name" value="RNaseH-like_sf"/>
</dbReference>
<dbReference type="InterPro" id="IPR036397">
    <property type="entry name" value="RNaseH_sf"/>
</dbReference>
<dbReference type="STRING" id="67767.A0A0J7L5M1"/>
<dbReference type="Pfam" id="PF16473">
    <property type="entry name" value="Rv2179c-like"/>
    <property type="match status" value="1"/>
</dbReference>
<gene>
    <name evidence="2" type="ORF">RF55_1365</name>
</gene>
<dbReference type="Proteomes" id="UP000036403">
    <property type="component" value="Unassembled WGS sequence"/>
</dbReference>
<comment type="caution">
    <text evidence="2">The sequence shown here is derived from an EMBL/GenBank/DDBJ whole genome shotgun (WGS) entry which is preliminary data.</text>
</comment>
<sequence length="192" mass="21678">MHHLMLDIETLDIKPSAVILVVAAVFFDPRTGELGAEFEAAVSSQKDQPGRTISLDTVAWWAKQSDEARKLAFGGTESLKRVLSSLSRFIHMNSTDTVKVWGNGKEFDCAILEHAFQQLEMPCPWKFWDTQDVRTVITLAELHGFNPKKTRPFEGMPHRALDDARKCGTNLLEDSSMHREDRVARMSCFAGR</sequence>